<sequence>MEKILNFILRGMAGCLLFYLGNQVLGSIMEGIHVGYNLITFSIAGFLGIPGVLALYGVQFYMLL</sequence>
<keyword evidence="1" id="KW-0812">Transmembrane</keyword>
<name>A0ABT2T1S7_9FIRM</name>
<organism evidence="2 3">
    <name type="scientific">Suilimivivens aceti</name>
    <dbReference type="NCBI Taxonomy" id="2981774"/>
    <lineage>
        <taxon>Bacteria</taxon>
        <taxon>Bacillati</taxon>
        <taxon>Bacillota</taxon>
        <taxon>Clostridia</taxon>
        <taxon>Lachnospirales</taxon>
        <taxon>Lachnospiraceae</taxon>
        <taxon>Suilimivivens</taxon>
    </lineage>
</organism>
<evidence type="ECO:0000256" key="1">
    <source>
        <dbReference type="SAM" id="Phobius"/>
    </source>
</evidence>
<keyword evidence="3" id="KW-1185">Reference proteome</keyword>
<keyword evidence="1" id="KW-0472">Membrane</keyword>
<dbReference type="Proteomes" id="UP001652432">
    <property type="component" value="Unassembled WGS sequence"/>
</dbReference>
<dbReference type="InterPro" id="IPR010001">
    <property type="entry name" value="BofA"/>
</dbReference>
<comment type="caution">
    <text evidence="2">The sequence shown here is derived from an EMBL/GenBank/DDBJ whole genome shotgun (WGS) entry which is preliminary data.</text>
</comment>
<reference evidence="2 3" key="1">
    <citation type="journal article" date="2021" name="ISME Commun">
        <title>Automated analysis of genomic sequences facilitates high-throughput and comprehensive description of bacteria.</title>
        <authorList>
            <person name="Hitch T.C.A."/>
        </authorList>
    </citation>
    <scope>NUCLEOTIDE SEQUENCE [LARGE SCALE GENOMIC DNA]</scope>
    <source>
        <strain evidence="2 3">Sanger_18</strain>
    </source>
</reference>
<proteinExistence type="predicted"/>
<accession>A0ABT2T1S7</accession>
<gene>
    <name evidence="2" type="ORF">OCV77_06795</name>
</gene>
<dbReference type="Pfam" id="PF07441">
    <property type="entry name" value="BofA"/>
    <property type="match status" value="1"/>
</dbReference>
<evidence type="ECO:0000313" key="3">
    <source>
        <dbReference type="Proteomes" id="UP001652432"/>
    </source>
</evidence>
<protein>
    <submittedName>
        <fullName evidence="2">Pro-sigmaK processing inhibitor BofA family protein</fullName>
    </submittedName>
</protein>
<feature type="transmembrane region" description="Helical" evidence="1">
    <location>
        <begin position="34"/>
        <end position="58"/>
    </location>
</feature>
<keyword evidence="1" id="KW-1133">Transmembrane helix</keyword>
<evidence type="ECO:0000313" key="2">
    <source>
        <dbReference type="EMBL" id="MCU6744203.1"/>
    </source>
</evidence>
<feature type="transmembrane region" description="Helical" evidence="1">
    <location>
        <begin position="7"/>
        <end position="28"/>
    </location>
</feature>
<dbReference type="EMBL" id="JAOQKJ010000005">
    <property type="protein sequence ID" value="MCU6744203.1"/>
    <property type="molecule type" value="Genomic_DNA"/>
</dbReference>